<dbReference type="Proteomes" id="UP001218364">
    <property type="component" value="Unassembled WGS sequence"/>
</dbReference>
<feature type="compositionally biased region" description="Low complexity" evidence="1">
    <location>
        <begin position="1"/>
        <end position="17"/>
    </location>
</feature>
<evidence type="ECO:0000313" key="4">
    <source>
        <dbReference type="EMBL" id="MDE4166032.1"/>
    </source>
</evidence>
<feature type="domain" description="DUF58" evidence="2">
    <location>
        <begin position="62"/>
        <end position="264"/>
    </location>
</feature>
<reference evidence="3 5" key="1">
    <citation type="submission" date="2016-04" db="EMBL/GenBank/DDBJ databases">
        <authorList>
            <person name="Evans L.H."/>
            <person name="Alamgir A."/>
            <person name="Owens N."/>
            <person name="Weber N.D."/>
            <person name="Virtaneva K."/>
            <person name="Barbian K."/>
            <person name="Babar A."/>
            <person name="Rosenke K."/>
        </authorList>
    </citation>
    <scope>NUCLEOTIDE SEQUENCE [LARGE SCALE GENOMIC DNA]</scope>
    <source>
        <strain evidence="3 5">JL2886</strain>
    </source>
</reference>
<feature type="region of interest" description="Disordered" evidence="1">
    <location>
        <begin position="1"/>
        <end position="21"/>
    </location>
</feature>
<dbReference type="PANTHER" id="PTHR33608">
    <property type="entry name" value="BLL2464 PROTEIN"/>
    <property type="match status" value="1"/>
</dbReference>
<dbReference type="RefSeq" id="WP_065272237.1">
    <property type="nucleotide sequence ID" value="NZ_CP015124.1"/>
</dbReference>
<accession>A0A1B0ZTJ9</accession>
<evidence type="ECO:0000259" key="2">
    <source>
        <dbReference type="Pfam" id="PF01882"/>
    </source>
</evidence>
<dbReference type="AlphaFoldDB" id="A0A1B0ZTJ9"/>
<keyword evidence="5" id="KW-1185">Reference proteome</keyword>
<dbReference type="EMBL" id="JARCJK010000004">
    <property type="protein sequence ID" value="MDE4166032.1"/>
    <property type="molecule type" value="Genomic_DNA"/>
</dbReference>
<sequence>MTQPAASDASSPVAPAADLRHRAEGEASALPPLLVDAQMLAGAVLLGEHGRRRAGTGDDFWQYRPLQQGDSRRMIDHRRSARGDVQFVREREWQIAQTVHVWTDLGASMRFSSSPELPQKIDRARLLALAVSVLMLRGGERVGLTGGRLPPRSGKAQILRLAEMLNREDDADYAPPEHRAMVPHARALFISDFLGPFDELQLALSKAADRGVRGVLLQVLDPSEESFPFAGRTRFHSMTGGLVHETLKASALRDRYLDRMAERRDALEALCRTAGWRLGLHHTGDSAQAALMWLYHALERSSA</sequence>
<name>A0A1B0ZTJ9_9RHOB</name>
<dbReference type="OrthoDB" id="9794556at2"/>
<dbReference type="EMBL" id="CP015124">
    <property type="protein sequence ID" value="ANP37408.1"/>
    <property type="molecule type" value="Genomic_DNA"/>
</dbReference>
<organism evidence="3 5">
    <name type="scientific">Phaeobacter gallaeciensis</name>
    <dbReference type="NCBI Taxonomy" id="60890"/>
    <lineage>
        <taxon>Bacteria</taxon>
        <taxon>Pseudomonadati</taxon>
        <taxon>Pseudomonadota</taxon>
        <taxon>Alphaproteobacteria</taxon>
        <taxon>Rhodobacterales</taxon>
        <taxon>Roseobacteraceae</taxon>
        <taxon>Phaeobacter</taxon>
    </lineage>
</organism>
<protein>
    <submittedName>
        <fullName evidence="4">DUF58 domain-containing protein</fullName>
    </submittedName>
</protein>
<evidence type="ECO:0000313" key="3">
    <source>
        <dbReference type="EMBL" id="ANP37408.1"/>
    </source>
</evidence>
<dbReference type="Proteomes" id="UP000092565">
    <property type="component" value="Chromosome"/>
</dbReference>
<dbReference type="InterPro" id="IPR002881">
    <property type="entry name" value="DUF58"/>
</dbReference>
<dbReference type="PATRIC" id="fig|60890.4.peg.2446"/>
<dbReference type="Pfam" id="PF01882">
    <property type="entry name" value="DUF58"/>
    <property type="match status" value="1"/>
</dbReference>
<proteinExistence type="predicted"/>
<evidence type="ECO:0000313" key="6">
    <source>
        <dbReference type="Proteomes" id="UP001218364"/>
    </source>
</evidence>
<reference evidence="4 6" key="2">
    <citation type="submission" date="2023-02" db="EMBL/GenBank/DDBJ databases">
        <title>Population genomics of bacteria associated with diatom.</title>
        <authorList>
            <person name="Xie J."/>
            <person name="Wang H."/>
        </authorList>
    </citation>
    <scope>NUCLEOTIDE SEQUENCE [LARGE SCALE GENOMIC DNA]</scope>
    <source>
        <strain evidence="4 6">PT47_8</strain>
    </source>
</reference>
<evidence type="ECO:0000256" key="1">
    <source>
        <dbReference type="SAM" id="MobiDB-lite"/>
    </source>
</evidence>
<evidence type="ECO:0000313" key="5">
    <source>
        <dbReference type="Proteomes" id="UP000092565"/>
    </source>
</evidence>
<gene>
    <name evidence="3" type="ORF">JL2886_02519</name>
    <name evidence="4" type="ORF">PXK24_10030</name>
</gene>
<dbReference type="PANTHER" id="PTHR33608:SF6">
    <property type="entry name" value="BLL2464 PROTEIN"/>
    <property type="match status" value="1"/>
</dbReference>